<dbReference type="Pfam" id="PF00534">
    <property type="entry name" value="Glycos_transf_1"/>
    <property type="match status" value="1"/>
</dbReference>
<keyword evidence="3" id="KW-0732">Signal</keyword>
<comment type="caution">
    <text evidence="5">The sequence shown here is derived from an EMBL/GenBank/DDBJ whole genome shotgun (WGS) entry which is preliminary data.</text>
</comment>
<organism evidence="5 6">
    <name type="scientific">Pelagomonas calceolata</name>
    <dbReference type="NCBI Taxonomy" id="35677"/>
    <lineage>
        <taxon>Eukaryota</taxon>
        <taxon>Sar</taxon>
        <taxon>Stramenopiles</taxon>
        <taxon>Ochrophyta</taxon>
        <taxon>Pelagophyceae</taxon>
        <taxon>Pelagomonadales</taxon>
        <taxon>Pelagomonadaceae</taxon>
        <taxon>Pelagomonas</taxon>
    </lineage>
</organism>
<keyword evidence="1" id="KW-0328">Glycosyltransferase</keyword>
<accession>A0A8J2WRP6</accession>
<dbReference type="EMBL" id="CAKKNE010000001">
    <property type="protein sequence ID" value="CAH0364599.1"/>
    <property type="molecule type" value="Genomic_DNA"/>
</dbReference>
<feature type="signal peptide" evidence="3">
    <location>
        <begin position="1"/>
        <end position="20"/>
    </location>
</feature>
<reference evidence="5" key="1">
    <citation type="submission" date="2021-11" db="EMBL/GenBank/DDBJ databases">
        <authorList>
            <consortium name="Genoscope - CEA"/>
            <person name="William W."/>
        </authorList>
    </citation>
    <scope>NUCLEOTIDE SEQUENCE</scope>
</reference>
<dbReference type="GO" id="GO:0016757">
    <property type="term" value="F:glycosyltransferase activity"/>
    <property type="evidence" value="ECO:0007669"/>
    <property type="project" value="UniProtKB-KW"/>
</dbReference>
<proteinExistence type="predicted"/>
<evidence type="ECO:0000313" key="5">
    <source>
        <dbReference type="EMBL" id="CAH0364599.1"/>
    </source>
</evidence>
<name>A0A8J2WRP6_9STRA</name>
<evidence type="ECO:0000313" key="6">
    <source>
        <dbReference type="Proteomes" id="UP000789595"/>
    </source>
</evidence>
<sequence length="721" mass="80499">MRMLLLLTACSAANTGGGSSNPDPLKNKDGSVYKEEFGRVHAQGVNMIQRASQLHDASYHRQGKTKATASCQRVALSEDGEKLRAQNRSILLLVQTMTASKSNLCEGSRADWRDGMAQCLHQLTGLRVIVHNDDGTCADCSSLQRTSCITSGDPPPGLVVVLGGGEDKRLRFLCANHYCGNTGDPFWVDAGRNAPHDYLGACDAYAFDRQGKRILGAEQVSLKADPPTKIAWLPLVNPHAEIRGLYERNLLYASEKDPDGAGVPRVTRPQNIARLPDVVFQRRVIEPAFRLIGGHAPIEIIRDDALPKPILLPPKERVIYDDVAVKASEKRERTLIYVGSYRPNKGQLDFLRIVSKETLGPYNLEFFGVRQADVGGDDYAAIQKEVQERWQGKVTLHSTRLSHEQMVSVMSRASGLIHFSNGDRNPRVLYEALMFGLPVMVSIQSMPYIGLQCQPFVTLTDTNGTSAEVTAHLRRFVKYLTDSEKAKAAQRKMASNATIERPWLLKKLHNAQSAIRTFVEEELTEHLVYANFCERFGICGSLQLVRDPRTPWAKGGKCRRSLKRFENWRFKPWGAHVEIKRALNIVVAPKCVLMWGRNCRDACRDRNKREYRKVSPRQWWQPGSQDSEHDSQDSIRMRWKKNRKSRLGLGLEAEAGAAYAPRFDESGEPIKSAGEASEALLAIGLRSSTGAEYRSRRDASGKLLPGEDYIARRKAAQALAP</sequence>
<feature type="chain" id="PRO_5035246156" description="Glycosyl transferase family 1 domain-containing protein" evidence="3">
    <location>
        <begin position="21"/>
        <end position="721"/>
    </location>
</feature>
<evidence type="ECO:0000256" key="1">
    <source>
        <dbReference type="ARBA" id="ARBA00022676"/>
    </source>
</evidence>
<dbReference type="Gene3D" id="3.40.50.2000">
    <property type="entry name" value="Glycogen Phosphorylase B"/>
    <property type="match status" value="1"/>
</dbReference>
<evidence type="ECO:0000256" key="2">
    <source>
        <dbReference type="SAM" id="MobiDB-lite"/>
    </source>
</evidence>
<evidence type="ECO:0000256" key="3">
    <source>
        <dbReference type="SAM" id="SignalP"/>
    </source>
</evidence>
<dbReference type="OrthoDB" id="205069at2759"/>
<evidence type="ECO:0000259" key="4">
    <source>
        <dbReference type="Pfam" id="PF00534"/>
    </source>
</evidence>
<feature type="region of interest" description="Disordered" evidence="2">
    <location>
        <begin position="614"/>
        <end position="634"/>
    </location>
</feature>
<dbReference type="SUPFAM" id="SSF53756">
    <property type="entry name" value="UDP-Glycosyltransferase/glycogen phosphorylase"/>
    <property type="match status" value="1"/>
</dbReference>
<protein>
    <recommendedName>
        <fullName evidence="4">Glycosyl transferase family 1 domain-containing protein</fullName>
    </recommendedName>
</protein>
<dbReference type="InterPro" id="IPR001296">
    <property type="entry name" value="Glyco_trans_1"/>
</dbReference>
<dbReference type="AlphaFoldDB" id="A0A8J2WRP6"/>
<keyword evidence="1" id="KW-0808">Transferase</keyword>
<feature type="domain" description="Glycosyl transferase family 1" evidence="4">
    <location>
        <begin position="326"/>
        <end position="442"/>
    </location>
</feature>
<keyword evidence="6" id="KW-1185">Reference proteome</keyword>
<dbReference type="Proteomes" id="UP000789595">
    <property type="component" value="Unassembled WGS sequence"/>
</dbReference>
<gene>
    <name evidence="5" type="ORF">PECAL_1P09690</name>
</gene>